<dbReference type="Proteomes" id="UP000297604">
    <property type="component" value="Unassembled WGS sequence"/>
</dbReference>
<evidence type="ECO:0000256" key="3">
    <source>
        <dbReference type="ARBA" id="ARBA00022729"/>
    </source>
</evidence>
<dbReference type="InterPro" id="IPR000914">
    <property type="entry name" value="SBP_5_dom"/>
</dbReference>
<evidence type="ECO:0000313" key="5">
    <source>
        <dbReference type="EMBL" id="TFC22992.1"/>
    </source>
</evidence>
<protein>
    <recommendedName>
        <fullName evidence="4">Solute-binding protein family 5 domain-containing protein</fullName>
    </recommendedName>
</protein>
<feature type="domain" description="Solute-binding protein family 5" evidence="4">
    <location>
        <begin position="1"/>
        <end position="166"/>
    </location>
</feature>
<gene>
    <name evidence="5" type="ORF">E3O46_02445</name>
</gene>
<dbReference type="EMBL" id="SOFS01000009">
    <property type="protein sequence ID" value="TFC22992.1"/>
    <property type="molecule type" value="Genomic_DNA"/>
</dbReference>
<accession>A0ABY2IRI9</accession>
<dbReference type="Gene3D" id="3.40.190.10">
    <property type="entry name" value="Periplasmic binding protein-like II"/>
    <property type="match status" value="1"/>
</dbReference>
<sequence>MATKWEYNDTKTVLTLTLRDDVTFTDGTKFNPDAAAQNLIRFRDGASPNKSFLASLADANAVDDTHVALTLTQADPALLHYLTQNAGMQESPKAFGNADLKTNPVGSGPYILDTTKTVVGTNYEFTKNPKYWDPSSVHYDNLSIKVLADVTAMLNAVKGGQLNGAKLTVNTNNAEVEAAGYMYPAMTLVTLSGL</sequence>
<evidence type="ECO:0000256" key="1">
    <source>
        <dbReference type="ARBA" id="ARBA00005695"/>
    </source>
</evidence>
<proteinExistence type="inferred from homology"/>
<evidence type="ECO:0000313" key="6">
    <source>
        <dbReference type="Proteomes" id="UP000297604"/>
    </source>
</evidence>
<name>A0ABY2IRI9_9MICO</name>
<dbReference type="Pfam" id="PF00496">
    <property type="entry name" value="SBP_bac_5"/>
    <property type="match status" value="1"/>
</dbReference>
<comment type="similarity">
    <text evidence="1">Belongs to the bacterial solute-binding protein 5 family.</text>
</comment>
<reference evidence="5 6" key="1">
    <citation type="submission" date="2019-03" db="EMBL/GenBank/DDBJ databases">
        <title>Genomics of glacier-inhabiting Cryobacterium strains.</title>
        <authorList>
            <person name="Liu Q."/>
            <person name="Xin Y.-H."/>
        </authorList>
    </citation>
    <scope>NUCLEOTIDE SEQUENCE [LARGE SCALE GENOMIC DNA]</scope>
    <source>
        <strain evidence="5 6">MDB1-5</strain>
    </source>
</reference>
<dbReference type="InterPro" id="IPR039424">
    <property type="entry name" value="SBP_5"/>
</dbReference>
<keyword evidence="3" id="KW-0732">Signal</keyword>
<evidence type="ECO:0000256" key="2">
    <source>
        <dbReference type="ARBA" id="ARBA00022448"/>
    </source>
</evidence>
<evidence type="ECO:0000259" key="4">
    <source>
        <dbReference type="Pfam" id="PF00496"/>
    </source>
</evidence>
<keyword evidence="6" id="KW-1185">Reference proteome</keyword>
<dbReference type="PANTHER" id="PTHR30290">
    <property type="entry name" value="PERIPLASMIC BINDING COMPONENT OF ABC TRANSPORTER"/>
    <property type="match status" value="1"/>
</dbReference>
<organism evidence="5 6">
    <name type="scientific">Cryobacterium glucosi</name>
    <dbReference type="NCBI Taxonomy" id="1259175"/>
    <lineage>
        <taxon>Bacteria</taxon>
        <taxon>Bacillati</taxon>
        <taxon>Actinomycetota</taxon>
        <taxon>Actinomycetes</taxon>
        <taxon>Micrococcales</taxon>
        <taxon>Microbacteriaceae</taxon>
        <taxon>Cryobacterium</taxon>
    </lineage>
</organism>
<comment type="caution">
    <text evidence="5">The sequence shown here is derived from an EMBL/GenBank/DDBJ whole genome shotgun (WGS) entry which is preliminary data.</text>
</comment>
<keyword evidence="2" id="KW-0813">Transport</keyword>
<dbReference type="SUPFAM" id="SSF53850">
    <property type="entry name" value="Periplasmic binding protein-like II"/>
    <property type="match status" value="1"/>
</dbReference>
<dbReference type="PANTHER" id="PTHR30290:SF9">
    <property type="entry name" value="OLIGOPEPTIDE-BINDING PROTEIN APPA"/>
    <property type="match status" value="1"/>
</dbReference>